<keyword evidence="3" id="KW-1185">Reference proteome</keyword>
<dbReference type="PANTHER" id="PTHR47572">
    <property type="entry name" value="LIPOPROTEIN-RELATED"/>
    <property type="match status" value="1"/>
</dbReference>
<accession>A0A2S6N6X0</accession>
<dbReference type="Gene3D" id="2.120.10.30">
    <property type="entry name" value="TolB, C-terminal domain"/>
    <property type="match status" value="1"/>
</dbReference>
<dbReference type="Pfam" id="PF08450">
    <property type="entry name" value="SGL"/>
    <property type="match status" value="1"/>
</dbReference>
<dbReference type="AlphaFoldDB" id="A0A2S6N6X0"/>
<evidence type="ECO:0000313" key="2">
    <source>
        <dbReference type="EMBL" id="PPQ30356.1"/>
    </source>
</evidence>
<dbReference type="InterPro" id="IPR051262">
    <property type="entry name" value="SMP-30/CGR1_Lactonase"/>
</dbReference>
<dbReference type="PANTHER" id="PTHR47572:SF5">
    <property type="entry name" value="BLR2277 PROTEIN"/>
    <property type="match status" value="1"/>
</dbReference>
<dbReference type="InterPro" id="IPR011042">
    <property type="entry name" value="6-blade_b-propeller_TolB-like"/>
</dbReference>
<dbReference type="InterPro" id="IPR013658">
    <property type="entry name" value="SGL"/>
</dbReference>
<sequence length="295" mass="32616">MWFAPPKEIPTRILTRVPDRFRRLQRTEWADANRSGEPVDCFLEGPCYDAQGRLHVVDIPYGRIFRIEGDDWTLVAEYPGWPNGLKVQPDGRLIAADYRNGLVRIDPATGATGVVLQTVMSESFKGLNDLTLHRDGSILFTDQGQTGLQDPTGRVWRLHADGRIDRLIATGPSPNGLVLNTAQTHLYVAMTRSCEVWRFLLRPDAVVAKAQCFARVPAGLVGPDGLAMDGADRLYISNPGHGCIWIVDPHGVPLYRVQSCAGRMTTNCALTPDERHLVITESETGTILIAEVPRP</sequence>
<organism evidence="2 3">
    <name type="scientific">Rhodopila globiformis</name>
    <name type="common">Rhodopseudomonas globiformis</name>
    <dbReference type="NCBI Taxonomy" id="1071"/>
    <lineage>
        <taxon>Bacteria</taxon>
        <taxon>Pseudomonadati</taxon>
        <taxon>Pseudomonadota</taxon>
        <taxon>Alphaproteobacteria</taxon>
        <taxon>Acetobacterales</taxon>
        <taxon>Acetobacteraceae</taxon>
        <taxon>Rhodopila</taxon>
    </lineage>
</organism>
<dbReference type="Proteomes" id="UP000239724">
    <property type="component" value="Unassembled WGS sequence"/>
</dbReference>
<protein>
    <submittedName>
        <fullName evidence="2">Gluconolaconase</fullName>
    </submittedName>
</protein>
<reference evidence="2 3" key="1">
    <citation type="journal article" date="2018" name="Arch. Microbiol.">
        <title>New insights into the metabolic potential of the phototrophic purple bacterium Rhodopila globiformis DSM 161(T) from its draft genome sequence and evidence for a vanadium-dependent nitrogenase.</title>
        <authorList>
            <person name="Imhoff J.F."/>
            <person name="Rahn T."/>
            <person name="Kunzel S."/>
            <person name="Neulinger S.C."/>
        </authorList>
    </citation>
    <scope>NUCLEOTIDE SEQUENCE [LARGE SCALE GENOMIC DNA]</scope>
    <source>
        <strain evidence="2 3">DSM 161</strain>
    </source>
</reference>
<proteinExistence type="predicted"/>
<name>A0A2S6N6X0_RHOGL</name>
<dbReference type="SUPFAM" id="SSF63829">
    <property type="entry name" value="Calcium-dependent phosphotriesterase"/>
    <property type="match status" value="1"/>
</dbReference>
<evidence type="ECO:0000259" key="1">
    <source>
        <dbReference type="Pfam" id="PF08450"/>
    </source>
</evidence>
<dbReference type="EMBL" id="NHRY01000214">
    <property type="protein sequence ID" value="PPQ30356.1"/>
    <property type="molecule type" value="Genomic_DNA"/>
</dbReference>
<evidence type="ECO:0000313" key="3">
    <source>
        <dbReference type="Proteomes" id="UP000239724"/>
    </source>
</evidence>
<gene>
    <name evidence="2" type="ORF">CCS01_19575</name>
</gene>
<dbReference type="OrthoDB" id="241638at2"/>
<feature type="domain" description="SMP-30/Gluconolactonase/LRE-like region" evidence="1">
    <location>
        <begin position="44"/>
        <end position="281"/>
    </location>
</feature>
<comment type="caution">
    <text evidence="2">The sequence shown here is derived from an EMBL/GenBank/DDBJ whole genome shotgun (WGS) entry which is preliminary data.</text>
</comment>